<keyword evidence="3" id="KW-1185">Reference proteome</keyword>
<protein>
    <submittedName>
        <fullName evidence="2">Uncharacterized protein</fullName>
    </submittedName>
</protein>
<evidence type="ECO:0000313" key="3">
    <source>
        <dbReference type="Proteomes" id="UP001476798"/>
    </source>
</evidence>
<comment type="caution">
    <text evidence="2">The sequence shown here is derived from an EMBL/GenBank/DDBJ whole genome shotgun (WGS) entry which is preliminary data.</text>
</comment>
<sequence length="140" mass="15349">MSHTDVRGAPSPPNPATLPAHTNQVWDPVPPAFQKSRAYTNPWQQNRPAQSGGGPPQSPHHSLVYPLQPTAGPTHTPEPSNIRQTSQRPLWDVARAPTQTTRTKGGSPCQHPYDANSHIYIYLSINIFPFSIGGYRVGQL</sequence>
<proteinExistence type="predicted"/>
<name>A0ABV0N7C4_9TELE</name>
<organism evidence="2 3">
    <name type="scientific">Goodea atripinnis</name>
    <dbReference type="NCBI Taxonomy" id="208336"/>
    <lineage>
        <taxon>Eukaryota</taxon>
        <taxon>Metazoa</taxon>
        <taxon>Chordata</taxon>
        <taxon>Craniata</taxon>
        <taxon>Vertebrata</taxon>
        <taxon>Euteleostomi</taxon>
        <taxon>Actinopterygii</taxon>
        <taxon>Neopterygii</taxon>
        <taxon>Teleostei</taxon>
        <taxon>Neoteleostei</taxon>
        <taxon>Acanthomorphata</taxon>
        <taxon>Ovalentaria</taxon>
        <taxon>Atherinomorphae</taxon>
        <taxon>Cyprinodontiformes</taxon>
        <taxon>Goodeidae</taxon>
        <taxon>Goodea</taxon>
    </lineage>
</organism>
<gene>
    <name evidence="2" type="ORF">GOODEAATRI_028889</name>
</gene>
<feature type="compositionally biased region" description="Polar residues" evidence="1">
    <location>
        <begin position="37"/>
        <end position="49"/>
    </location>
</feature>
<dbReference type="Proteomes" id="UP001476798">
    <property type="component" value="Unassembled WGS sequence"/>
</dbReference>
<feature type="region of interest" description="Disordered" evidence="1">
    <location>
        <begin position="1"/>
        <end position="92"/>
    </location>
</feature>
<evidence type="ECO:0000256" key="1">
    <source>
        <dbReference type="SAM" id="MobiDB-lite"/>
    </source>
</evidence>
<dbReference type="EMBL" id="JAHRIO010024111">
    <property type="protein sequence ID" value="MEQ2166498.1"/>
    <property type="molecule type" value="Genomic_DNA"/>
</dbReference>
<feature type="compositionally biased region" description="Polar residues" evidence="1">
    <location>
        <begin position="71"/>
        <end position="88"/>
    </location>
</feature>
<evidence type="ECO:0000313" key="2">
    <source>
        <dbReference type="EMBL" id="MEQ2166498.1"/>
    </source>
</evidence>
<accession>A0ABV0N7C4</accession>
<reference evidence="2 3" key="1">
    <citation type="submission" date="2021-06" db="EMBL/GenBank/DDBJ databases">
        <authorList>
            <person name="Palmer J.M."/>
        </authorList>
    </citation>
    <scope>NUCLEOTIDE SEQUENCE [LARGE SCALE GENOMIC DNA]</scope>
    <source>
        <strain evidence="2 3">GA_2019</strain>
        <tissue evidence="2">Muscle</tissue>
    </source>
</reference>